<evidence type="ECO:0000313" key="1">
    <source>
        <dbReference type="EMBL" id="KAH9830661.1"/>
    </source>
</evidence>
<protein>
    <submittedName>
        <fullName evidence="1">Uncharacterized protein</fullName>
    </submittedName>
</protein>
<accession>A0ABQ8K1R8</accession>
<organism evidence="1 2">
    <name type="scientific">Rhodofomes roseus</name>
    <dbReference type="NCBI Taxonomy" id="34475"/>
    <lineage>
        <taxon>Eukaryota</taxon>
        <taxon>Fungi</taxon>
        <taxon>Dikarya</taxon>
        <taxon>Basidiomycota</taxon>
        <taxon>Agaricomycotina</taxon>
        <taxon>Agaricomycetes</taxon>
        <taxon>Polyporales</taxon>
        <taxon>Rhodofomes</taxon>
    </lineage>
</organism>
<keyword evidence="2" id="KW-1185">Reference proteome</keyword>
<gene>
    <name evidence="1" type="ORF">C8Q71DRAFT_886041</name>
</gene>
<evidence type="ECO:0000313" key="2">
    <source>
        <dbReference type="Proteomes" id="UP000814176"/>
    </source>
</evidence>
<dbReference type="InterPro" id="IPR010721">
    <property type="entry name" value="UstE-like"/>
</dbReference>
<sequence>MVLNCEGVWSIVRHPNYLGDALTHFPFPVLPWSTGLLRPLAPAMRPQRPRLLFSLSPAPTTYNPWPNRIVSLRYNAHFTIQRDSPLSVAMTVGIFKSTILPSYGFHTGLSLIDYGVSHYADRADGKDWLWPTSPVANAWWSTLRLGTRVVYDGLSLPAAWAQLTYCEKLLLTGVTTWGIRPFYRIASRSLRCGTDDGRMQI</sequence>
<dbReference type="RefSeq" id="XP_047773956.1">
    <property type="nucleotide sequence ID" value="XM_047928573.1"/>
</dbReference>
<name>A0ABQ8K1R8_9APHY</name>
<proteinExistence type="predicted"/>
<dbReference type="Proteomes" id="UP000814176">
    <property type="component" value="Unassembled WGS sequence"/>
</dbReference>
<dbReference type="EMBL" id="JADCUA010000030">
    <property type="protein sequence ID" value="KAH9830661.1"/>
    <property type="molecule type" value="Genomic_DNA"/>
</dbReference>
<reference evidence="1 2" key="1">
    <citation type="journal article" date="2021" name="Environ. Microbiol.">
        <title>Gene family expansions and transcriptome signatures uncover fungal adaptations to wood decay.</title>
        <authorList>
            <person name="Hage H."/>
            <person name="Miyauchi S."/>
            <person name="Viragh M."/>
            <person name="Drula E."/>
            <person name="Min B."/>
            <person name="Chaduli D."/>
            <person name="Navarro D."/>
            <person name="Favel A."/>
            <person name="Norest M."/>
            <person name="Lesage-Meessen L."/>
            <person name="Balint B."/>
            <person name="Merenyi Z."/>
            <person name="de Eugenio L."/>
            <person name="Morin E."/>
            <person name="Martinez A.T."/>
            <person name="Baldrian P."/>
            <person name="Stursova M."/>
            <person name="Martinez M.J."/>
            <person name="Novotny C."/>
            <person name="Magnuson J.K."/>
            <person name="Spatafora J.W."/>
            <person name="Maurice S."/>
            <person name="Pangilinan J."/>
            <person name="Andreopoulos W."/>
            <person name="LaButti K."/>
            <person name="Hundley H."/>
            <person name="Na H."/>
            <person name="Kuo A."/>
            <person name="Barry K."/>
            <person name="Lipzen A."/>
            <person name="Henrissat B."/>
            <person name="Riley R."/>
            <person name="Ahrendt S."/>
            <person name="Nagy L.G."/>
            <person name="Grigoriev I.V."/>
            <person name="Martin F."/>
            <person name="Rosso M.N."/>
        </authorList>
    </citation>
    <scope>NUCLEOTIDE SEQUENCE [LARGE SCALE GENOMIC DNA]</scope>
    <source>
        <strain evidence="1 2">CIRM-BRFM 1785</strain>
    </source>
</reference>
<dbReference type="Pfam" id="PF06966">
    <property type="entry name" value="DUF1295"/>
    <property type="match status" value="1"/>
</dbReference>
<dbReference type="GeneID" id="72009305"/>
<comment type="caution">
    <text evidence="1">The sequence shown here is derived from an EMBL/GenBank/DDBJ whole genome shotgun (WGS) entry which is preliminary data.</text>
</comment>